<reference evidence="2" key="1">
    <citation type="submission" date="2014-09" db="EMBL/GenBank/DDBJ databases">
        <authorList>
            <person name="Magalhaes I.L.F."/>
            <person name="Oliveira U."/>
            <person name="Santos F.R."/>
            <person name="Vidigal T.H.D.A."/>
            <person name="Brescovit A.D."/>
            <person name="Santos A.J."/>
        </authorList>
    </citation>
    <scope>NUCLEOTIDE SEQUENCE</scope>
    <source>
        <tissue evidence="2">Shoot tissue taken approximately 20 cm above the soil surface</tissue>
    </source>
</reference>
<dbReference type="AlphaFoldDB" id="A0A0A9DXQ8"/>
<proteinExistence type="predicted"/>
<sequence length="86" mass="9118">MLASGLISSAASHDREVTMSSQLSLPSPLEEEIPAEARNRLTSIFSCPFIASSIAFSRSTLALLVLASCSSPGDGKLDWPHFIPSL</sequence>
<reference evidence="2" key="2">
    <citation type="journal article" date="2015" name="Data Brief">
        <title>Shoot transcriptome of the giant reed, Arundo donax.</title>
        <authorList>
            <person name="Barrero R.A."/>
            <person name="Guerrero F.D."/>
            <person name="Moolhuijzen P."/>
            <person name="Goolsby J.A."/>
            <person name="Tidwell J."/>
            <person name="Bellgard S.E."/>
            <person name="Bellgard M.I."/>
        </authorList>
    </citation>
    <scope>NUCLEOTIDE SEQUENCE</scope>
    <source>
        <tissue evidence="2">Shoot tissue taken approximately 20 cm above the soil surface</tissue>
    </source>
</reference>
<feature type="compositionally biased region" description="Polar residues" evidence="1">
    <location>
        <begin position="1"/>
        <end position="11"/>
    </location>
</feature>
<accession>A0A0A9DXQ8</accession>
<evidence type="ECO:0000256" key="1">
    <source>
        <dbReference type="SAM" id="MobiDB-lite"/>
    </source>
</evidence>
<protein>
    <submittedName>
        <fullName evidence="2">Uncharacterized protein</fullName>
    </submittedName>
</protein>
<name>A0A0A9DXQ8_ARUDO</name>
<feature type="region of interest" description="Disordered" evidence="1">
    <location>
        <begin position="1"/>
        <end position="25"/>
    </location>
</feature>
<organism evidence="2">
    <name type="scientific">Arundo donax</name>
    <name type="common">Giant reed</name>
    <name type="synonym">Donax arundinaceus</name>
    <dbReference type="NCBI Taxonomy" id="35708"/>
    <lineage>
        <taxon>Eukaryota</taxon>
        <taxon>Viridiplantae</taxon>
        <taxon>Streptophyta</taxon>
        <taxon>Embryophyta</taxon>
        <taxon>Tracheophyta</taxon>
        <taxon>Spermatophyta</taxon>
        <taxon>Magnoliopsida</taxon>
        <taxon>Liliopsida</taxon>
        <taxon>Poales</taxon>
        <taxon>Poaceae</taxon>
        <taxon>PACMAD clade</taxon>
        <taxon>Arundinoideae</taxon>
        <taxon>Arundineae</taxon>
        <taxon>Arundo</taxon>
    </lineage>
</organism>
<evidence type="ECO:0000313" key="2">
    <source>
        <dbReference type="EMBL" id="JAD91478.1"/>
    </source>
</evidence>
<dbReference type="EMBL" id="GBRH01206417">
    <property type="protein sequence ID" value="JAD91478.1"/>
    <property type="molecule type" value="Transcribed_RNA"/>
</dbReference>